<dbReference type="AlphaFoldDB" id="A0A0H2MFL1"/>
<proteinExistence type="predicted"/>
<dbReference type="Proteomes" id="UP000035444">
    <property type="component" value="Unassembled WGS sequence"/>
</dbReference>
<accession>A0A0H2MFL1</accession>
<organism evidence="1 2">
    <name type="scientific">Kiloniella spongiae</name>
    <dbReference type="NCBI Taxonomy" id="1489064"/>
    <lineage>
        <taxon>Bacteria</taxon>
        <taxon>Pseudomonadati</taxon>
        <taxon>Pseudomonadota</taxon>
        <taxon>Alphaproteobacteria</taxon>
        <taxon>Rhodospirillales</taxon>
        <taxon>Kiloniellaceae</taxon>
        <taxon>Kiloniella</taxon>
    </lineage>
</organism>
<evidence type="ECO:0000313" key="2">
    <source>
        <dbReference type="Proteomes" id="UP000035444"/>
    </source>
</evidence>
<gene>
    <name evidence="1" type="ORF">WH96_16905</name>
</gene>
<sequence length="96" mass="11076">MLKQPCHTLRTNGACGTSFSQDHTVFTSAPKEATTLLNRLLARTRNWFATAFEVRKERRVLADLTSEQREDIGLSKEQVHQESIRAYWDLPTDRVK</sequence>
<keyword evidence="2" id="KW-1185">Reference proteome</keyword>
<dbReference type="RefSeq" id="WP_047765402.1">
    <property type="nucleotide sequence ID" value="NZ_LAQL01000013.1"/>
</dbReference>
<evidence type="ECO:0000313" key="1">
    <source>
        <dbReference type="EMBL" id="KLN59552.1"/>
    </source>
</evidence>
<dbReference type="OrthoDB" id="8479846at2"/>
<dbReference type="EMBL" id="LAQL01000013">
    <property type="protein sequence ID" value="KLN59552.1"/>
    <property type="molecule type" value="Genomic_DNA"/>
</dbReference>
<name>A0A0H2MFL1_9PROT</name>
<evidence type="ECO:0008006" key="3">
    <source>
        <dbReference type="Google" id="ProtNLM"/>
    </source>
</evidence>
<protein>
    <recommendedName>
        <fullName evidence="3">DUF1127 domain-containing protein</fullName>
    </recommendedName>
</protein>
<comment type="caution">
    <text evidence="1">The sequence shown here is derived from an EMBL/GenBank/DDBJ whole genome shotgun (WGS) entry which is preliminary data.</text>
</comment>
<reference evidence="1 2" key="1">
    <citation type="submission" date="2015-03" db="EMBL/GenBank/DDBJ databases">
        <title>Genome Sequence of Kiloniella spongiae MEBiC09566, isolated from a marine sponge.</title>
        <authorList>
            <person name="Shao Z."/>
            <person name="Wang L."/>
            <person name="Li X."/>
        </authorList>
    </citation>
    <scope>NUCLEOTIDE SEQUENCE [LARGE SCALE GENOMIC DNA]</scope>
    <source>
        <strain evidence="1 2">MEBiC09566</strain>
    </source>
</reference>